<organism evidence="1 2">
    <name type="scientific">Microcella humidisoli</name>
    <dbReference type="NCBI Taxonomy" id="2963406"/>
    <lineage>
        <taxon>Bacteria</taxon>
        <taxon>Bacillati</taxon>
        <taxon>Actinomycetota</taxon>
        <taxon>Actinomycetes</taxon>
        <taxon>Micrococcales</taxon>
        <taxon>Microbacteriaceae</taxon>
        <taxon>Microcella</taxon>
    </lineage>
</organism>
<protein>
    <submittedName>
        <fullName evidence="1">Uncharacterized protein</fullName>
    </submittedName>
</protein>
<proteinExistence type="predicted"/>
<reference evidence="1" key="1">
    <citation type="submission" date="2022-07" db="EMBL/GenBank/DDBJ databases">
        <title>Taxonomic analysis of Microcella humidisoli nov. sp., isolated from riverside soil.</title>
        <authorList>
            <person name="Molina K.M."/>
            <person name="Kim S.B."/>
        </authorList>
    </citation>
    <scope>NUCLEOTIDE SEQUENCE</scope>
    <source>
        <strain evidence="1">MMS21-STM10</strain>
    </source>
</reference>
<dbReference type="Proteomes" id="UP001060039">
    <property type="component" value="Chromosome"/>
</dbReference>
<dbReference type="EMBL" id="CP101497">
    <property type="protein sequence ID" value="UTT63675.1"/>
    <property type="molecule type" value="Genomic_DNA"/>
</dbReference>
<evidence type="ECO:0000313" key="2">
    <source>
        <dbReference type="Proteomes" id="UP001060039"/>
    </source>
</evidence>
<sequence>MGQQIADSLDEHDLLSRWMAQHLAERLAALESLKGRARLEAEDAVAELILQIWAHRREVGFRRDPLAATDSVERAIARLDPEAKGLFSYFRPFDDEPGPSVAEIETNQALKLALAVDRIGEDLVRALVTYAALTAIDHDADWVRASDAIHPTTFRRLERLISYEGSSDTDAAPLEVAEKRVSERARSLGKLVRLASKLAAADQ</sequence>
<name>A0ABY5FZB5_9MICO</name>
<accession>A0ABY5FZB5</accession>
<keyword evidence="2" id="KW-1185">Reference proteome</keyword>
<evidence type="ECO:0000313" key="1">
    <source>
        <dbReference type="EMBL" id="UTT63675.1"/>
    </source>
</evidence>
<gene>
    <name evidence="1" type="ORF">NNL39_06160</name>
</gene>
<dbReference type="RefSeq" id="WP_255160808.1">
    <property type="nucleotide sequence ID" value="NZ_CP101497.1"/>
</dbReference>